<dbReference type="PANTHER" id="PTHR39518:SF2">
    <property type="entry name" value="UPF0215 PROTEIN MJ1150"/>
    <property type="match status" value="1"/>
</dbReference>
<dbReference type="InterPro" id="IPR002802">
    <property type="entry name" value="Endo_dU"/>
</dbReference>
<feature type="non-terminal residue" evidence="1">
    <location>
        <position position="131"/>
    </location>
</feature>
<gene>
    <name evidence="1" type="ORF">S01H4_34921</name>
</gene>
<proteinExistence type="predicted"/>
<organism evidence="1">
    <name type="scientific">marine sediment metagenome</name>
    <dbReference type="NCBI Taxonomy" id="412755"/>
    <lineage>
        <taxon>unclassified sequences</taxon>
        <taxon>metagenomes</taxon>
        <taxon>ecological metagenomes</taxon>
    </lineage>
</organism>
<evidence type="ECO:0000313" key="1">
    <source>
        <dbReference type="EMBL" id="GAG75481.1"/>
    </source>
</evidence>
<dbReference type="Pfam" id="PF01949">
    <property type="entry name" value="Endo_dU"/>
    <property type="match status" value="1"/>
</dbReference>
<evidence type="ECO:0008006" key="2">
    <source>
        <dbReference type="Google" id="ProtNLM"/>
    </source>
</evidence>
<dbReference type="EMBL" id="BART01018508">
    <property type="protein sequence ID" value="GAG75481.1"/>
    <property type="molecule type" value="Genomic_DNA"/>
</dbReference>
<accession>X1BTN3</accession>
<comment type="caution">
    <text evidence="1">The sequence shown here is derived from an EMBL/GenBank/DDBJ whole genome shotgun (WGS) entry which is preliminary data.</text>
</comment>
<dbReference type="PANTHER" id="PTHR39518">
    <property type="entry name" value="UPF0215 PROTEIN MJ1150"/>
    <property type="match status" value="1"/>
</dbReference>
<sequence length="131" mass="14839">MKDYPITIGFDDAKFRFDGQKQTTPLIGVVCQGTRVVKVVKKEIFIDGDDSTDAIIDLVRSCENNVQYILTHTITFGGFNIADIEEIYQKLEIPIIAFTERMVNLDDVKKAIIKKFPKKNTDKINKIIKAG</sequence>
<reference evidence="1" key="1">
    <citation type="journal article" date="2014" name="Front. Microbiol.">
        <title>High frequency of phylogenetically diverse reductive dehalogenase-homologous genes in deep subseafloor sedimentary metagenomes.</title>
        <authorList>
            <person name="Kawai M."/>
            <person name="Futagami T."/>
            <person name="Toyoda A."/>
            <person name="Takaki Y."/>
            <person name="Nishi S."/>
            <person name="Hori S."/>
            <person name="Arai W."/>
            <person name="Tsubouchi T."/>
            <person name="Morono Y."/>
            <person name="Uchiyama I."/>
            <person name="Ito T."/>
            <person name="Fujiyama A."/>
            <person name="Inagaki F."/>
            <person name="Takami H."/>
        </authorList>
    </citation>
    <scope>NUCLEOTIDE SEQUENCE</scope>
    <source>
        <strain evidence="1">Expedition CK06-06</strain>
    </source>
</reference>
<dbReference type="AlphaFoldDB" id="X1BTN3"/>
<name>X1BTN3_9ZZZZ</name>
<dbReference type="Gene3D" id="3.30.2170.10">
    <property type="entry name" value="archaeoglobus fulgidus dsm 4304 superfamily"/>
    <property type="match status" value="1"/>
</dbReference>
<protein>
    <recommendedName>
        <fullName evidence="2">DUF99 domain-containing protein</fullName>
    </recommendedName>
</protein>